<protein>
    <recommendedName>
        <fullName evidence="4">Integral membrane protein</fullName>
    </recommendedName>
</protein>
<name>A0A8H3G908_9LECA</name>
<accession>A0A8H3G908</accession>
<dbReference type="Proteomes" id="UP000664521">
    <property type="component" value="Unassembled WGS sequence"/>
</dbReference>
<feature type="transmembrane region" description="Helical" evidence="1">
    <location>
        <begin position="66"/>
        <end position="83"/>
    </location>
</feature>
<keyword evidence="1" id="KW-0472">Membrane</keyword>
<proteinExistence type="predicted"/>
<evidence type="ECO:0000256" key="1">
    <source>
        <dbReference type="SAM" id="Phobius"/>
    </source>
</evidence>
<dbReference type="OrthoDB" id="10423583at2759"/>
<feature type="transmembrane region" description="Helical" evidence="1">
    <location>
        <begin position="28"/>
        <end position="46"/>
    </location>
</feature>
<evidence type="ECO:0000313" key="2">
    <source>
        <dbReference type="EMBL" id="CAF9937019.1"/>
    </source>
</evidence>
<keyword evidence="1" id="KW-0812">Transmembrane</keyword>
<gene>
    <name evidence="2" type="ORF">HETSPECPRED_010529</name>
</gene>
<organism evidence="2 3">
    <name type="scientific">Heterodermia speciosa</name>
    <dbReference type="NCBI Taxonomy" id="116794"/>
    <lineage>
        <taxon>Eukaryota</taxon>
        <taxon>Fungi</taxon>
        <taxon>Dikarya</taxon>
        <taxon>Ascomycota</taxon>
        <taxon>Pezizomycotina</taxon>
        <taxon>Lecanoromycetes</taxon>
        <taxon>OSLEUM clade</taxon>
        <taxon>Lecanoromycetidae</taxon>
        <taxon>Caliciales</taxon>
        <taxon>Physciaceae</taxon>
        <taxon>Heterodermia</taxon>
    </lineage>
</organism>
<keyword evidence="3" id="KW-1185">Reference proteome</keyword>
<sequence length="155" mass="17010">MWNPSLPGTCWSETTEIAIGQIQGAISVFLDLVLSGLPIYFVLGHISLIDVTWDAALPSLMGDLEVYVSIIVANIPTISPLFTRKSRKSAKNLDHYGSSEARMKYAKFSETSTGLDQYGGACYTTETTTDRSREADISLEQMGGIRRVVDVKVSR</sequence>
<dbReference type="EMBL" id="CAJPDS010000097">
    <property type="protein sequence ID" value="CAF9937019.1"/>
    <property type="molecule type" value="Genomic_DNA"/>
</dbReference>
<evidence type="ECO:0000313" key="3">
    <source>
        <dbReference type="Proteomes" id="UP000664521"/>
    </source>
</evidence>
<evidence type="ECO:0008006" key="4">
    <source>
        <dbReference type="Google" id="ProtNLM"/>
    </source>
</evidence>
<reference evidence="2" key="1">
    <citation type="submission" date="2021-03" db="EMBL/GenBank/DDBJ databases">
        <authorList>
            <person name="Tagirdzhanova G."/>
        </authorList>
    </citation>
    <scope>NUCLEOTIDE SEQUENCE</scope>
</reference>
<dbReference type="AlphaFoldDB" id="A0A8H3G908"/>
<comment type="caution">
    <text evidence="2">The sequence shown here is derived from an EMBL/GenBank/DDBJ whole genome shotgun (WGS) entry which is preliminary data.</text>
</comment>
<keyword evidence="1" id="KW-1133">Transmembrane helix</keyword>